<dbReference type="SUPFAM" id="SSF81606">
    <property type="entry name" value="PP2C-like"/>
    <property type="match status" value="1"/>
</dbReference>
<comment type="caution">
    <text evidence="3">The sequence shown here is derived from an EMBL/GenBank/DDBJ whole genome shotgun (WGS) entry which is preliminary data.</text>
</comment>
<dbReference type="InterPro" id="IPR001932">
    <property type="entry name" value="PPM-type_phosphatase-like_dom"/>
</dbReference>
<sequence length="407" mass="46075">MDTSYQIANQYELKELELNALLEITQAINDNLSEDSLYKIYNFTLRANLRLAKLVLLVQENGWQSKIEFGTSKSFEFEEPAPELIENKKILFQNDLSDTPFDEFEVGIPVFHKNDLLAVVFLGGVAGGNEKKIIENHLNFIQALTNIIMVAIENKKMARATIEQEVYAKEMEIAKKVQQLLFPNYLPDQDNFKIAAHYSPHNTVGGDYYDWLEIDEERKFVCIADVSGKGVPAAILMSNFQASLRTLLRKTSDLEEIVHDLNHQVFESANGENFITFFMALIDMKKDHITYVNAGHNPPFLLNAEGITELNTGTLVLGAFNELPFLEIGHLDIKDGQKLFLYTDGLTEAFNEEDEEFGAEKLEEFLKANGNSSPSQIIADLLEHLNNFVGERAFSDDITLLVCDFNV</sequence>
<dbReference type="PANTHER" id="PTHR43156:SF2">
    <property type="entry name" value="STAGE II SPORULATION PROTEIN E"/>
    <property type="match status" value="1"/>
</dbReference>
<dbReference type="PANTHER" id="PTHR43156">
    <property type="entry name" value="STAGE II SPORULATION PROTEIN E-RELATED"/>
    <property type="match status" value="1"/>
</dbReference>
<dbReference type="InterPro" id="IPR052016">
    <property type="entry name" value="Bact_Sigma-Reg"/>
</dbReference>
<gene>
    <name evidence="3" type="ORF">C9994_07615</name>
</gene>
<evidence type="ECO:0000256" key="1">
    <source>
        <dbReference type="ARBA" id="ARBA00022801"/>
    </source>
</evidence>
<keyword evidence="1" id="KW-0378">Hydrolase</keyword>
<proteinExistence type="predicted"/>
<organism evidence="3 4">
    <name type="scientific">Marivirga lumbricoides</name>
    <dbReference type="NCBI Taxonomy" id="1046115"/>
    <lineage>
        <taxon>Bacteria</taxon>
        <taxon>Pseudomonadati</taxon>
        <taxon>Bacteroidota</taxon>
        <taxon>Cytophagia</taxon>
        <taxon>Cytophagales</taxon>
        <taxon>Marivirgaceae</taxon>
        <taxon>Marivirga</taxon>
    </lineage>
</organism>
<dbReference type="SUPFAM" id="SSF55781">
    <property type="entry name" value="GAF domain-like"/>
    <property type="match status" value="1"/>
</dbReference>
<dbReference type="Gene3D" id="3.30.450.40">
    <property type="match status" value="1"/>
</dbReference>
<evidence type="ECO:0000313" key="4">
    <source>
        <dbReference type="Proteomes" id="UP000240608"/>
    </source>
</evidence>
<evidence type="ECO:0000313" key="3">
    <source>
        <dbReference type="EMBL" id="PTB96398.1"/>
    </source>
</evidence>
<dbReference type="Pfam" id="PF07228">
    <property type="entry name" value="SpoIIE"/>
    <property type="match status" value="1"/>
</dbReference>
<dbReference type="Proteomes" id="UP000240608">
    <property type="component" value="Unassembled WGS sequence"/>
</dbReference>
<dbReference type="InterPro" id="IPR029016">
    <property type="entry name" value="GAF-like_dom_sf"/>
</dbReference>
<dbReference type="SMART" id="SM00331">
    <property type="entry name" value="PP2C_SIG"/>
    <property type="match status" value="1"/>
</dbReference>
<dbReference type="GO" id="GO:0016791">
    <property type="term" value="F:phosphatase activity"/>
    <property type="evidence" value="ECO:0007669"/>
    <property type="project" value="TreeGrafter"/>
</dbReference>
<dbReference type="Gene3D" id="3.60.40.10">
    <property type="entry name" value="PPM-type phosphatase domain"/>
    <property type="match status" value="1"/>
</dbReference>
<accession>A0A2T4DRR1</accession>
<feature type="domain" description="PPM-type phosphatase" evidence="2">
    <location>
        <begin position="189"/>
        <end position="405"/>
    </location>
</feature>
<protein>
    <recommendedName>
        <fullName evidence="2">PPM-type phosphatase domain-containing protein</fullName>
    </recommendedName>
</protein>
<name>A0A2T4DRR1_9BACT</name>
<reference evidence="3 4" key="1">
    <citation type="submission" date="2018-03" db="EMBL/GenBank/DDBJ databases">
        <title>Cross-interface Injection: A General Nanoliter Liquid Handling Method Applied to Single Cells Genome Amplification Automated Nanoliter Liquid Handling Applied to Single Cell Multiple Displacement Amplification.</title>
        <authorList>
            <person name="Yun J."/>
            <person name="Xu P."/>
            <person name="Xu J."/>
            <person name="Dai X."/>
            <person name="Wang Y."/>
            <person name="Zheng X."/>
            <person name="Cao C."/>
            <person name="Yi Q."/>
            <person name="Zhu Y."/>
            <person name="Wang L."/>
            <person name="Dong Z."/>
            <person name="Huang Y."/>
            <person name="Huang L."/>
            <person name="Du W."/>
        </authorList>
    </citation>
    <scope>NUCLEOTIDE SEQUENCE [LARGE SCALE GENOMIC DNA]</scope>
    <source>
        <strain evidence="3 4">Z-D1-2</strain>
    </source>
</reference>
<dbReference type="AlphaFoldDB" id="A0A2T4DRR1"/>
<dbReference type="EMBL" id="PYVU01000053">
    <property type="protein sequence ID" value="PTB96398.1"/>
    <property type="molecule type" value="Genomic_DNA"/>
</dbReference>
<dbReference type="InterPro" id="IPR036457">
    <property type="entry name" value="PPM-type-like_dom_sf"/>
</dbReference>
<evidence type="ECO:0000259" key="2">
    <source>
        <dbReference type="SMART" id="SM00331"/>
    </source>
</evidence>